<evidence type="ECO:0000313" key="4">
    <source>
        <dbReference type="Proteomes" id="UP000249818"/>
    </source>
</evidence>
<dbReference type="RefSeq" id="WP_122030382.1">
    <property type="nucleotide sequence ID" value="NZ_LS483254.1"/>
</dbReference>
<dbReference type="GO" id="GO:0005829">
    <property type="term" value="C:cytosol"/>
    <property type="evidence" value="ECO:0007669"/>
    <property type="project" value="TreeGrafter"/>
</dbReference>
<accession>A0A2X3KHQ8</accession>
<dbReference type="Gene3D" id="3.40.50.720">
    <property type="entry name" value="NAD(P)-binding Rossmann-like Domain"/>
    <property type="match status" value="1"/>
</dbReference>
<name>A0A2X3KHQ8_9BACT</name>
<reference evidence="4" key="1">
    <citation type="submission" date="2018-05" db="EMBL/GenBank/DDBJ databases">
        <authorList>
            <person name="Hao L."/>
        </authorList>
    </citation>
    <scope>NUCLEOTIDE SEQUENCE [LARGE SCALE GENOMIC DNA]</scope>
</reference>
<dbReference type="FunFam" id="3.40.50.720:FF:000080">
    <property type="entry name" value="Thiazole biosynthesis adenylyltransferase ThiF"/>
    <property type="match status" value="1"/>
</dbReference>
<keyword evidence="4" id="KW-1185">Reference proteome</keyword>
<evidence type="ECO:0000313" key="3">
    <source>
        <dbReference type="EMBL" id="SQD92111.1"/>
    </source>
</evidence>
<dbReference type="AlphaFoldDB" id="A0A2X3KHQ8"/>
<dbReference type="Proteomes" id="UP000249818">
    <property type="component" value="Chromosome BARAN1"/>
</dbReference>
<organism evidence="3 4">
    <name type="scientific">Candidatus Bipolaricaulis anaerobius</name>
    <dbReference type="NCBI Taxonomy" id="2026885"/>
    <lineage>
        <taxon>Bacteria</taxon>
        <taxon>Candidatus Bipolaricaulota</taxon>
        <taxon>Candidatus Bipolaricaulia</taxon>
        <taxon>Candidatus Bipolaricaulales</taxon>
        <taxon>Candidatus Bipolaricaulaceae</taxon>
        <taxon>Candidatus Bipolaricaulis</taxon>
    </lineage>
</organism>
<gene>
    <name evidence="3" type="ORF">BARAN1_0086</name>
</gene>
<dbReference type="GO" id="GO:0016779">
    <property type="term" value="F:nucleotidyltransferase activity"/>
    <property type="evidence" value="ECO:0007669"/>
    <property type="project" value="TreeGrafter"/>
</dbReference>
<dbReference type="GO" id="GO:0008641">
    <property type="term" value="F:ubiquitin-like modifier activating enzyme activity"/>
    <property type="evidence" value="ECO:0007669"/>
    <property type="project" value="InterPro"/>
</dbReference>
<dbReference type="EMBL" id="LS483254">
    <property type="protein sequence ID" value="SQD92111.1"/>
    <property type="molecule type" value="Genomic_DNA"/>
</dbReference>
<dbReference type="SUPFAM" id="SSF69572">
    <property type="entry name" value="Activating enzymes of the ubiquitin-like proteins"/>
    <property type="match status" value="1"/>
</dbReference>
<dbReference type="CDD" id="cd00757">
    <property type="entry name" value="ThiF_MoeB_HesA_family"/>
    <property type="match status" value="1"/>
</dbReference>
<protein>
    <submittedName>
        <fullName evidence="3">UBA/THIF-type NAD/FAD binding protein, Dinucleotide-utilizing enzymes involved in molybdopterin and thiamine biosynthesis family 2</fullName>
    </submittedName>
</protein>
<dbReference type="InterPro" id="IPR045886">
    <property type="entry name" value="ThiF/MoeB/HesA"/>
</dbReference>
<dbReference type="InterPro" id="IPR000594">
    <property type="entry name" value="ThiF_NAD_FAD-bd"/>
</dbReference>
<dbReference type="KEGG" id="bana:BARAN1_0086"/>
<dbReference type="OrthoDB" id="9804286at2"/>
<dbReference type="PANTHER" id="PTHR10953">
    <property type="entry name" value="UBIQUITIN-ACTIVATING ENZYME E1"/>
    <property type="match status" value="1"/>
</dbReference>
<feature type="domain" description="THIF-type NAD/FAD binding fold" evidence="2">
    <location>
        <begin position="6"/>
        <end position="240"/>
    </location>
</feature>
<proteinExistence type="inferred from homology"/>
<dbReference type="GO" id="GO:0008146">
    <property type="term" value="F:sulfotransferase activity"/>
    <property type="evidence" value="ECO:0007669"/>
    <property type="project" value="TreeGrafter"/>
</dbReference>
<comment type="similarity">
    <text evidence="1">Belongs to the HesA/MoeB/ThiF family.</text>
</comment>
<evidence type="ECO:0000259" key="2">
    <source>
        <dbReference type="Pfam" id="PF00899"/>
    </source>
</evidence>
<dbReference type="Pfam" id="PF00899">
    <property type="entry name" value="ThiF"/>
    <property type="match status" value="1"/>
</dbReference>
<dbReference type="GO" id="GO:0004792">
    <property type="term" value="F:thiosulfate-cyanide sulfurtransferase activity"/>
    <property type="evidence" value="ECO:0007669"/>
    <property type="project" value="TreeGrafter"/>
</dbReference>
<dbReference type="PANTHER" id="PTHR10953:SF102">
    <property type="entry name" value="ADENYLYLTRANSFERASE AND SULFURTRANSFERASE MOCS3"/>
    <property type="match status" value="1"/>
</dbReference>
<evidence type="ECO:0000256" key="1">
    <source>
        <dbReference type="ARBA" id="ARBA00009919"/>
    </source>
</evidence>
<sequence length="251" mass="26390">MTGSRFARQMALPAIGREGQRRLGESSALIVGCGALGSHTAEALARAGIGRLILVDRDLVAETNLHRVALFTPPDLGRPKAEAAAEALHRLAPDVAIASHVAHLGPKLAEEVVPQVDVVLDGLDNLETRYLINDACVKHRVPWVYTAVLATHGMTMPIVPEQGPCLRCLFPDLPPPGTIPTCAEAGILGPVPAALAAWQATTAIQILVGSADLAPGRLVHLDLWAGRAETISVARAAGCPCCGERRFGFLP</sequence>
<dbReference type="InterPro" id="IPR035985">
    <property type="entry name" value="Ubiquitin-activating_enz"/>
</dbReference>